<dbReference type="InterPro" id="IPR027417">
    <property type="entry name" value="P-loop_NTPase"/>
</dbReference>
<evidence type="ECO:0000313" key="3">
    <source>
        <dbReference type="Proteomes" id="UP000516122"/>
    </source>
</evidence>
<evidence type="ECO:0000313" key="2">
    <source>
        <dbReference type="EMBL" id="QNP36908.1"/>
    </source>
</evidence>
<evidence type="ECO:0000259" key="1">
    <source>
        <dbReference type="Pfam" id="PF13614"/>
    </source>
</evidence>
<gene>
    <name evidence="2" type="ORF">H9Q64_10555</name>
</gene>
<dbReference type="SUPFAM" id="SSF52540">
    <property type="entry name" value="P-loop containing nucleoside triphosphate hydrolases"/>
    <property type="match status" value="1"/>
</dbReference>
<dbReference type="Gene3D" id="3.40.50.300">
    <property type="entry name" value="P-loop containing nucleotide triphosphate hydrolases"/>
    <property type="match status" value="1"/>
</dbReference>
<dbReference type="AlphaFoldDB" id="A0A7H0FLJ2"/>
<proteinExistence type="predicted"/>
<organism evidence="2 3">
    <name type="scientific">Enterococcus faecalis</name>
    <name type="common">Streptococcus faecalis</name>
    <dbReference type="NCBI Taxonomy" id="1351"/>
    <lineage>
        <taxon>Bacteria</taxon>
        <taxon>Bacillati</taxon>
        <taxon>Bacillota</taxon>
        <taxon>Bacilli</taxon>
        <taxon>Lactobacillales</taxon>
        <taxon>Enterococcaceae</taxon>
        <taxon>Enterococcus</taxon>
    </lineage>
</organism>
<dbReference type="Pfam" id="PF13614">
    <property type="entry name" value="AAA_31"/>
    <property type="match status" value="1"/>
</dbReference>
<dbReference type="EMBL" id="CP060804">
    <property type="protein sequence ID" value="QNP36908.1"/>
    <property type="molecule type" value="Genomic_DNA"/>
</dbReference>
<protein>
    <submittedName>
        <fullName evidence="2">AAA family ATPase</fullName>
    </submittedName>
</protein>
<sequence>MSKFMWGGIVMSKNGKVISIINMKGGVGKTALSVGISSFLSEKKDEKVLLIDSDPQFNATQAFIDPEDYLKSEKTIFKLFKPQTELHQSFVMPKREELVTKINKNLDILMGDLNLVLVNKSSDSGLIKRLKRFITKNNLRNYYDYIIIDCPPTLTLYTDSALVSSDYYLIPNRIDRYSNIGISSLNRAIGDLIDQEDLELKCLGLIYTMVQNHLSDKQKEVKAELESNKAMENIYVFKSSTSLVNDMQVGKQGPIATRYAKSNKDISDVVDELQALLSKNSSKEGVTVDG</sequence>
<accession>A0A7H0FLJ2</accession>
<feature type="domain" description="AAA" evidence="1">
    <location>
        <begin position="16"/>
        <end position="199"/>
    </location>
</feature>
<dbReference type="PANTHER" id="PTHR13696">
    <property type="entry name" value="P-LOOP CONTAINING NUCLEOSIDE TRIPHOSPHATE HYDROLASE"/>
    <property type="match status" value="1"/>
</dbReference>
<dbReference type="InterPro" id="IPR025669">
    <property type="entry name" value="AAA_dom"/>
</dbReference>
<dbReference type="InterPro" id="IPR050678">
    <property type="entry name" value="DNA_Partitioning_ATPase"/>
</dbReference>
<dbReference type="Proteomes" id="UP000516122">
    <property type="component" value="Chromosome"/>
</dbReference>
<dbReference type="CDD" id="cd02042">
    <property type="entry name" value="ParAB_family"/>
    <property type="match status" value="1"/>
</dbReference>
<name>A0A7H0FLJ2_ENTFL</name>
<dbReference type="PANTHER" id="PTHR13696:SF52">
    <property type="entry name" value="PARA FAMILY PROTEIN CT_582"/>
    <property type="match status" value="1"/>
</dbReference>
<reference evidence="2 3" key="1">
    <citation type="submission" date="2020-08" db="EMBL/GenBank/DDBJ databases">
        <title>Enterococcus faecalis SF28073 genome assembly.</title>
        <authorList>
            <person name="Duerkop B.A."/>
            <person name="Johnson C.N."/>
        </authorList>
    </citation>
    <scope>NUCLEOTIDE SEQUENCE [LARGE SCALE GENOMIC DNA]</scope>
    <source>
        <strain evidence="2 3">SF28073</strain>
    </source>
</reference>